<dbReference type="RefSeq" id="XP_060306648.1">
    <property type="nucleotide sequence ID" value="XM_060462817.1"/>
</dbReference>
<gene>
    <name evidence="2" type="ORF">CCOS01_14674</name>
</gene>
<proteinExistence type="predicted"/>
<dbReference type="EMBL" id="MOOE01000021">
    <property type="protein sequence ID" value="KAK1512434.1"/>
    <property type="molecule type" value="Genomic_DNA"/>
</dbReference>
<organism evidence="2 3">
    <name type="scientific">Colletotrichum costaricense</name>
    <dbReference type="NCBI Taxonomy" id="1209916"/>
    <lineage>
        <taxon>Eukaryota</taxon>
        <taxon>Fungi</taxon>
        <taxon>Dikarya</taxon>
        <taxon>Ascomycota</taxon>
        <taxon>Pezizomycotina</taxon>
        <taxon>Sordariomycetes</taxon>
        <taxon>Hypocreomycetidae</taxon>
        <taxon>Glomerellales</taxon>
        <taxon>Glomerellaceae</taxon>
        <taxon>Colletotrichum</taxon>
        <taxon>Colletotrichum acutatum species complex</taxon>
    </lineage>
</organism>
<dbReference type="Proteomes" id="UP001240678">
    <property type="component" value="Unassembled WGS sequence"/>
</dbReference>
<feature type="region of interest" description="Disordered" evidence="1">
    <location>
        <begin position="1"/>
        <end position="34"/>
    </location>
</feature>
<keyword evidence="3" id="KW-1185">Reference proteome</keyword>
<dbReference type="GeneID" id="85346364"/>
<accession>A0AAJ0DUD2</accession>
<protein>
    <submittedName>
        <fullName evidence="2">FAD binding domain-containing protein</fullName>
    </submittedName>
</protein>
<feature type="non-terminal residue" evidence="2">
    <location>
        <position position="1"/>
    </location>
</feature>
<name>A0AAJ0DUD2_9PEZI</name>
<reference evidence="2 3" key="1">
    <citation type="submission" date="2016-10" db="EMBL/GenBank/DDBJ databases">
        <title>The genome sequence of Colletotrichum fioriniae PJ7.</title>
        <authorList>
            <person name="Baroncelli R."/>
        </authorList>
    </citation>
    <scope>NUCLEOTIDE SEQUENCE [LARGE SCALE GENOMIC DNA]</scope>
    <source>
        <strain evidence="2 3">IMI 309622</strain>
    </source>
</reference>
<evidence type="ECO:0000313" key="2">
    <source>
        <dbReference type="EMBL" id="KAK1512434.1"/>
    </source>
</evidence>
<dbReference type="AlphaFoldDB" id="A0AAJ0DUD2"/>
<evidence type="ECO:0000313" key="3">
    <source>
        <dbReference type="Proteomes" id="UP001240678"/>
    </source>
</evidence>
<sequence length="156" mass="17180">YSGRQLAASGVRDLEQGSQRTGFHLHPADPDPGHQQILARVDATKRRESSPTRGTVAASWLCEPTGKVGERKRRRCHLQSSAAHRRENHQVADEIGLASGYKYTNYASQFQDPFAGYGQANKERLRSIAEKHDPSGVFQELSPGGFKVTKGAPQIL</sequence>
<evidence type="ECO:0000256" key="1">
    <source>
        <dbReference type="SAM" id="MobiDB-lite"/>
    </source>
</evidence>
<comment type="caution">
    <text evidence="2">The sequence shown here is derived from an EMBL/GenBank/DDBJ whole genome shotgun (WGS) entry which is preliminary data.</text>
</comment>